<dbReference type="EMBL" id="JARJCW010000024">
    <property type="protein sequence ID" value="KAJ7212084.1"/>
    <property type="molecule type" value="Genomic_DNA"/>
</dbReference>
<feature type="transmembrane region" description="Helical" evidence="1">
    <location>
        <begin position="93"/>
        <end position="116"/>
    </location>
</feature>
<feature type="transmembrane region" description="Helical" evidence="1">
    <location>
        <begin position="254"/>
        <end position="273"/>
    </location>
</feature>
<dbReference type="AlphaFoldDB" id="A0AAD6VG42"/>
<organism evidence="2 3">
    <name type="scientific">Mycena pura</name>
    <dbReference type="NCBI Taxonomy" id="153505"/>
    <lineage>
        <taxon>Eukaryota</taxon>
        <taxon>Fungi</taxon>
        <taxon>Dikarya</taxon>
        <taxon>Basidiomycota</taxon>
        <taxon>Agaricomycotina</taxon>
        <taxon>Agaricomycetes</taxon>
        <taxon>Agaricomycetidae</taxon>
        <taxon>Agaricales</taxon>
        <taxon>Marasmiineae</taxon>
        <taxon>Mycenaceae</taxon>
        <taxon>Mycena</taxon>
    </lineage>
</organism>
<feature type="transmembrane region" description="Helical" evidence="1">
    <location>
        <begin position="181"/>
        <end position="202"/>
    </location>
</feature>
<reference evidence="2" key="1">
    <citation type="submission" date="2023-03" db="EMBL/GenBank/DDBJ databases">
        <title>Massive genome expansion in bonnet fungi (Mycena s.s.) driven by repeated elements and novel gene families across ecological guilds.</title>
        <authorList>
            <consortium name="Lawrence Berkeley National Laboratory"/>
            <person name="Harder C.B."/>
            <person name="Miyauchi S."/>
            <person name="Viragh M."/>
            <person name="Kuo A."/>
            <person name="Thoen E."/>
            <person name="Andreopoulos B."/>
            <person name="Lu D."/>
            <person name="Skrede I."/>
            <person name="Drula E."/>
            <person name="Henrissat B."/>
            <person name="Morin E."/>
            <person name="Kohler A."/>
            <person name="Barry K."/>
            <person name="LaButti K."/>
            <person name="Morin E."/>
            <person name="Salamov A."/>
            <person name="Lipzen A."/>
            <person name="Mereny Z."/>
            <person name="Hegedus B."/>
            <person name="Baldrian P."/>
            <person name="Stursova M."/>
            <person name="Weitz H."/>
            <person name="Taylor A."/>
            <person name="Grigoriev I.V."/>
            <person name="Nagy L.G."/>
            <person name="Martin F."/>
            <person name="Kauserud H."/>
        </authorList>
    </citation>
    <scope>NUCLEOTIDE SEQUENCE</scope>
    <source>
        <strain evidence="2">9144</strain>
    </source>
</reference>
<gene>
    <name evidence="2" type="ORF">GGX14DRAFT_621661</name>
</gene>
<comment type="caution">
    <text evidence="2">The sequence shown here is derived from an EMBL/GenBank/DDBJ whole genome shotgun (WGS) entry which is preliminary data.</text>
</comment>
<feature type="transmembrane region" description="Helical" evidence="1">
    <location>
        <begin position="128"/>
        <end position="153"/>
    </location>
</feature>
<dbReference type="Proteomes" id="UP001219525">
    <property type="component" value="Unassembled WGS sequence"/>
</dbReference>
<keyword evidence="1" id="KW-1133">Transmembrane helix</keyword>
<keyword evidence="1" id="KW-0812">Transmembrane</keyword>
<sequence>MAPSVDETFVDIGPNASALLDVWIYFNLISNTVLLPILVATFLFSQRAKRHPTLVNVCTTWIFSGVFSLLLFYAGEASGPEPKKGLCVAQTSLLYGITPMWSVAVLVLLCNMNLVMNENPKVAGVGRLKLVAMLSAPYVAQVVFSTATLVASLHHPENVTRSRRVFYCTLHFPLLSLARSLFTGVVGVGVVILMVRLAVLLWRNWHGMRHAGRPSRIDAQIMLRVLIFGAYLVFGLAANIIYVAAPRSVIPDMYAATIGTAIFLVFGTQADVLRTWCFWMSDPPPQTPREALDGVPPPEEIAQEMEKEERSIAWGEV</sequence>
<evidence type="ECO:0000256" key="1">
    <source>
        <dbReference type="SAM" id="Phobius"/>
    </source>
</evidence>
<protein>
    <submittedName>
        <fullName evidence="2">Uncharacterized protein</fullName>
    </submittedName>
</protein>
<keyword evidence="3" id="KW-1185">Reference proteome</keyword>
<accession>A0AAD6VG42</accession>
<evidence type="ECO:0000313" key="2">
    <source>
        <dbReference type="EMBL" id="KAJ7212084.1"/>
    </source>
</evidence>
<keyword evidence="1" id="KW-0472">Membrane</keyword>
<feature type="transmembrane region" description="Helical" evidence="1">
    <location>
        <begin position="53"/>
        <end position="73"/>
    </location>
</feature>
<feature type="transmembrane region" description="Helical" evidence="1">
    <location>
        <begin position="22"/>
        <end position="44"/>
    </location>
</feature>
<name>A0AAD6VG42_9AGAR</name>
<feature type="transmembrane region" description="Helical" evidence="1">
    <location>
        <begin position="223"/>
        <end position="242"/>
    </location>
</feature>
<proteinExistence type="predicted"/>
<evidence type="ECO:0000313" key="3">
    <source>
        <dbReference type="Proteomes" id="UP001219525"/>
    </source>
</evidence>